<evidence type="ECO:0000313" key="2">
    <source>
        <dbReference type="EMBL" id="CAG09083.1"/>
    </source>
</evidence>
<accession>Q4RR99</accession>
<organism evidence="2">
    <name type="scientific">Tetraodon nigroviridis</name>
    <name type="common">Spotted green pufferfish</name>
    <name type="synonym">Chelonodon nigroviridis</name>
    <dbReference type="NCBI Taxonomy" id="99883"/>
    <lineage>
        <taxon>Eukaryota</taxon>
        <taxon>Metazoa</taxon>
        <taxon>Chordata</taxon>
        <taxon>Craniata</taxon>
        <taxon>Vertebrata</taxon>
        <taxon>Euteleostomi</taxon>
        <taxon>Actinopterygii</taxon>
        <taxon>Neopterygii</taxon>
        <taxon>Teleostei</taxon>
        <taxon>Neoteleostei</taxon>
        <taxon>Acanthomorphata</taxon>
        <taxon>Eupercaria</taxon>
        <taxon>Tetraodontiformes</taxon>
        <taxon>Tetradontoidea</taxon>
        <taxon>Tetraodontidae</taxon>
        <taxon>Tetraodon</taxon>
    </lineage>
</organism>
<reference evidence="2" key="2">
    <citation type="submission" date="2004-02" db="EMBL/GenBank/DDBJ databases">
        <authorList>
            <consortium name="Genoscope"/>
            <consortium name="Whitehead Institute Centre for Genome Research"/>
        </authorList>
    </citation>
    <scope>NUCLEOTIDE SEQUENCE</scope>
</reference>
<reference evidence="2" key="1">
    <citation type="journal article" date="2004" name="Nature">
        <title>Genome duplication in the teleost fish Tetraodon nigroviridis reveals the early vertebrate proto-karyotype.</title>
        <authorList>
            <person name="Jaillon O."/>
            <person name="Aury J.-M."/>
            <person name="Brunet F."/>
            <person name="Petit J.-L."/>
            <person name="Stange-Thomann N."/>
            <person name="Mauceli E."/>
            <person name="Bouneau L."/>
            <person name="Fischer C."/>
            <person name="Ozouf-Costaz C."/>
            <person name="Bernot A."/>
            <person name="Nicaud S."/>
            <person name="Jaffe D."/>
            <person name="Fisher S."/>
            <person name="Lutfalla G."/>
            <person name="Dossat C."/>
            <person name="Segurens B."/>
            <person name="Dasilva C."/>
            <person name="Salanoubat M."/>
            <person name="Levy M."/>
            <person name="Boudet N."/>
            <person name="Castellano S."/>
            <person name="Anthouard V."/>
            <person name="Jubin C."/>
            <person name="Castelli V."/>
            <person name="Katinka M."/>
            <person name="Vacherie B."/>
            <person name="Biemont C."/>
            <person name="Skalli Z."/>
            <person name="Cattolico L."/>
            <person name="Poulain J."/>
            <person name="De Berardinis V."/>
            <person name="Cruaud C."/>
            <person name="Duprat S."/>
            <person name="Brottier P."/>
            <person name="Coutanceau J.-P."/>
            <person name="Gouzy J."/>
            <person name="Parra G."/>
            <person name="Lardier G."/>
            <person name="Chapple C."/>
            <person name="McKernan K.J."/>
            <person name="McEwan P."/>
            <person name="Bosak S."/>
            <person name="Kellis M."/>
            <person name="Volff J.-N."/>
            <person name="Guigo R."/>
            <person name="Zody M.C."/>
            <person name="Mesirov J."/>
            <person name="Lindblad-Toh K."/>
            <person name="Birren B."/>
            <person name="Nusbaum C."/>
            <person name="Kahn D."/>
            <person name="Robinson-Rechavi M."/>
            <person name="Laudet V."/>
            <person name="Schachter V."/>
            <person name="Quetier F."/>
            <person name="Saurin W."/>
            <person name="Scarpelli C."/>
            <person name="Wincker P."/>
            <person name="Lander E.S."/>
            <person name="Weissenbach J."/>
            <person name="Roest Crollius H."/>
        </authorList>
    </citation>
    <scope>NUCLEOTIDE SEQUENCE [LARGE SCALE GENOMIC DNA]</scope>
</reference>
<feature type="region of interest" description="Disordered" evidence="1">
    <location>
        <begin position="1"/>
        <end position="81"/>
    </location>
</feature>
<evidence type="ECO:0000256" key="1">
    <source>
        <dbReference type="SAM" id="MobiDB-lite"/>
    </source>
</evidence>
<gene>
    <name evidence="2" type="ORF">GSTENG00030262001</name>
</gene>
<dbReference type="KEGG" id="tng:GSTEN00030262G001"/>
<proteinExistence type="predicted"/>
<dbReference type="EMBL" id="CAAE01015003">
    <property type="protein sequence ID" value="CAG09083.1"/>
    <property type="molecule type" value="Genomic_DNA"/>
</dbReference>
<feature type="compositionally biased region" description="Basic residues" evidence="1">
    <location>
        <begin position="37"/>
        <end position="49"/>
    </location>
</feature>
<dbReference type="AlphaFoldDB" id="Q4RR99"/>
<sequence>MADLDGSDASPPGSQALAAEEAMPQGKRQERRGSGAARRRGKRSPRRAGSRSATPALFTITEEEEGQRRRGAGRSKKKDSLLFNRIDERLRLARERRGELEKQNGAYPRSFCHV</sequence>
<name>Q4RR99_TETNG</name>
<comment type="caution">
    <text evidence="2">The sequence shown here is derived from an EMBL/GenBank/DDBJ whole genome shotgun (WGS) entry which is preliminary data.</text>
</comment>
<protein>
    <submittedName>
        <fullName evidence="2">(spotted green pufferfish) hypothetical protein</fullName>
    </submittedName>
</protein>